<evidence type="ECO:0000313" key="6">
    <source>
        <dbReference type="Proteomes" id="UP000236919"/>
    </source>
</evidence>
<dbReference type="SUPFAM" id="SSF48008">
    <property type="entry name" value="GntR ligand-binding domain-like"/>
    <property type="match status" value="1"/>
</dbReference>
<dbReference type="GO" id="GO:0003677">
    <property type="term" value="F:DNA binding"/>
    <property type="evidence" value="ECO:0007669"/>
    <property type="project" value="UniProtKB-KW"/>
</dbReference>
<reference evidence="5 6" key="1">
    <citation type="submission" date="2018-01" db="EMBL/GenBank/DDBJ databases">
        <title>Genomic Encyclopedia of Type Strains, Phase III (KMG-III): the genomes of soil and plant-associated and newly described type strains.</title>
        <authorList>
            <person name="Whitman W."/>
        </authorList>
    </citation>
    <scope>NUCLEOTIDE SEQUENCE [LARGE SCALE GENOMIC DNA]</scope>
    <source>
        <strain evidence="5 6">1131</strain>
    </source>
</reference>
<dbReference type="SMART" id="SM00895">
    <property type="entry name" value="FCD"/>
    <property type="match status" value="1"/>
</dbReference>
<keyword evidence="1" id="KW-0805">Transcription regulation</keyword>
<keyword evidence="3" id="KW-0804">Transcription</keyword>
<dbReference type="InterPro" id="IPR036388">
    <property type="entry name" value="WH-like_DNA-bd_sf"/>
</dbReference>
<sequence length="230" mass="25701">MNELSAQILRDETDAGTAGEQAYDRLRADIVFGRLQPGQRLKLERLRLDYGVGISTLREILNRLVPEGLVVAEGQRGFQVAPCSAADLKEIAALRLLLECHAMEQSFQAGDMEWEGRVVAAHHKLARMEAQLLAGDRSNAEPWKRYDWEFHQALVSACGSRALLGLHSGVYDLYLRYQMVFVIFRGEIAADEHRALLDAALNRQSARAQEILSAHIWGCVDFALNRGLSS</sequence>
<dbReference type="InterPro" id="IPR000524">
    <property type="entry name" value="Tscrpt_reg_HTH_GntR"/>
</dbReference>
<comment type="caution">
    <text evidence="5">The sequence shown here is derived from an EMBL/GenBank/DDBJ whole genome shotgun (WGS) entry which is preliminary data.</text>
</comment>
<feature type="domain" description="HTH gntR-type" evidence="4">
    <location>
        <begin position="16"/>
        <end position="83"/>
    </location>
</feature>
<evidence type="ECO:0000256" key="3">
    <source>
        <dbReference type="ARBA" id="ARBA00023163"/>
    </source>
</evidence>
<evidence type="ECO:0000256" key="1">
    <source>
        <dbReference type="ARBA" id="ARBA00023015"/>
    </source>
</evidence>
<dbReference type="Gene3D" id="1.10.10.10">
    <property type="entry name" value="Winged helix-like DNA-binding domain superfamily/Winged helix DNA-binding domain"/>
    <property type="match status" value="1"/>
</dbReference>
<organism evidence="5 6">
    <name type="scientific">Bosea psychrotolerans</name>
    <dbReference type="NCBI Taxonomy" id="1871628"/>
    <lineage>
        <taxon>Bacteria</taxon>
        <taxon>Pseudomonadati</taxon>
        <taxon>Pseudomonadota</taxon>
        <taxon>Alphaproteobacteria</taxon>
        <taxon>Hyphomicrobiales</taxon>
        <taxon>Boseaceae</taxon>
        <taxon>Bosea</taxon>
    </lineage>
</organism>
<dbReference type="PROSITE" id="PS50949">
    <property type="entry name" value="HTH_GNTR"/>
    <property type="match status" value="1"/>
</dbReference>
<evidence type="ECO:0000313" key="5">
    <source>
        <dbReference type="EMBL" id="POR56833.1"/>
    </source>
</evidence>
<dbReference type="Gene3D" id="1.20.120.530">
    <property type="entry name" value="GntR ligand-binding domain-like"/>
    <property type="match status" value="1"/>
</dbReference>
<proteinExistence type="predicted"/>
<protein>
    <submittedName>
        <fullName evidence="5">GntR family transcriptional regulator</fullName>
    </submittedName>
</protein>
<dbReference type="Pfam" id="PF00392">
    <property type="entry name" value="GntR"/>
    <property type="match status" value="1"/>
</dbReference>
<evidence type="ECO:0000259" key="4">
    <source>
        <dbReference type="PROSITE" id="PS50949"/>
    </source>
</evidence>
<dbReference type="GO" id="GO:0003700">
    <property type="term" value="F:DNA-binding transcription factor activity"/>
    <property type="evidence" value="ECO:0007669"/>
    <property type="project" value="InterPro"/>
</dbReference>
<dbReference type="InterPro" id="IPR011711">
    <property type="entry name" value="GntR_C"/>
</dbReference>
<dbReference type="InterPro" id="IPR008920">
    <property type="entry name" value="TF_FadR/GntR_C"/>
</dbReference>
<dbReference type="OrthoDB" id="8680240at2"/>
<accession>A0A2S4MQ11</accession>
<gene>
    <name evidence="5" type="ORF">CYD53_101355</name>
</gene>
<dbReference type="SUPFAM" id="SSF46785">
    <property type="entry name" value="Winged helix' DNA-binding domain"/>
    <property type="match status" value="1"/>
</dbReference>
<dbReference type="RefSeq" id="WP_103716397.1">
    <property type="nucleotide sequence ID" value="NZ_PQFZ01000001.1"/>
</dbReference>
<dbReference type="SMART" id="SM00345">
    <property type="entry name" value="HTH_GNTR"/>
    <property type="match status" value="1"/>
</dbReference>
<keyword evidence="6" id="KW-1185">Reference proteome</keyword>
<dbReference type="InterPro" id="IPR036390">
    <property type="entry name" value="WH_DNA-bd_sf"/>
</dbReference>
<dbReference type="EMBL" id="PQFZ01000001">
    <property type="protein sequence ID" value="POR56833.1"/>
    <property type="molecule type" value="Genomic_DNA"/>
</dbReference>
<dbReference type="CDD" id="cd07377">
    <property type="entry name" value="WHTH_GntR"/>
    <property type="match status" value="1"/>
</dbReference>
<evidence type="ECO:0000256" key="2">
    <source>
        <dbReference type="ARBA" id="ARBA00023125"/>
    </source>
</evidence>
<dbReference type="PANTHER" id="PTHR43537">
    <property type="entry name" value="TRANSCRIPTIONAL REGULATOR, GNTR FAMILY"/>
    <property type="match status" value="1"/>
</dbReference>
<keyword evidence="2" id="KW-0238">DNA-binding</keyword>
<dbReference type="Proteomes" id="UP000236919">
    <property type="component" value="Unassembled WGS sequence"/>
</dbReference>
<name>A0A2S4MQ11_9HYPH</name>
<dbReference type="Pfam" id="PF07729">
    <property type="entry name" value="FCD"/>
    <property type="match status" value="1"/>
</dbReference>
<dbReference type="AlphaFoldDB" id="A0A2S4MQ11"/>
<dbReference type="PANTHER" id="PTHR43537:SF20">
    <property type="entry name" value="HTH-TYPE TRANSCRIPTIONAL REPRESSOR GLAR"/>
    <property type="match status" value="1"/>
</dbReference>